<dbReference type="Proteomes" id="UP000095706">
    <property type="component" value="Unassembled WGS sequence"/>
</dbReference>
<gene>
    <name evidence="2" type="primary">kynB</name>
    <name evidence="1" type="ORF">ERS852406_00773</name>
    <name evidence="2" type="ORF">ERS852498_01660</name>
    <name evidence="3" type="ORF">L0N21_03025</name>
</gene>
<reference evidence="3" key="2">
    <citation type="submission" date="2022-01" db="EMBL/GenBank/DDBJ databases">
        <title>Collection of gut derived symbiotic bacterial strains cultured from healthy donors.</title>
        <authorList>
            <person name="Lin H."/>
            <person name="Kohout C."/>
            <person name="Waligurski E."/>
            <person name="Pamer E.G."/>
        </authorList>
    </citation>
    <scope>NUCLEOTIDE SEQUENCE</scope>
    <source>
        <strain evidence="3">DFI.5.49</strain>
    </source>
</reference>
<sequence length="152" mass="16867">MKLYDISGEQFSAMDAPRHLMTEEGTAQTTLDRSLGICQVAELEGKVTREVLEEVMEEDCERLLIRGDAQITRDGADYLAEKKLVLLGVEQETVGNETSGNDVHQQLLKKGTVIVENLNLEKVTSGHYFLVAAPVKKKHQYGGPIRAVLIEN</sequence>
<evidence type="ECO:0000313" key="5">
    <source>
        <dbReference type="Proteomes" id="UP000095709"/>
    </source>
</evidence>
<dbReference type="InterPro" id="IPR007325">
    <property type="entry name" value="KFase/CYL"/>
</dbReference>
<evidence type="ECO:0000313" key="3">
    <source>
        <dbReference type="EMBL" id="MCG4764499.1"/>
    </source>
</evidence>
<name>A0A174M3Q0_9FIRM</name>
<dbReference type="GO" id="GO:0004061">
    <property type="term" value="F:arylformamidase activity"/>
    <property type="evidence" value="ECO:0007669"/>
    <property type="project" value="UniProtKB-EC"/>
</dbReference>
<protein>
    <submittedName>
        <fullName evidence="2">Kynurenine formamidase</fullName>
        <ecNumber evidence="2">3.5.1.9</ecNumber>
    </submittedName>
</protein>
<evidence type="ECO:0000313" key="1">
    <source>
        <dbReference type="EMBL" id="CUN83398.1"/>
    </source>
</evidence>
<dbReference type="Proteomes" id="UP000095709">
    <property type="component" value="Unassembled WGS sequence"/>
</dbReference>
<accession>A0A174M3Q0</accession>
<dbReference type="AlphaFoldDB" id="A0A174M3Q0"/>
<dbReference type="Gene3D" id="3.50.30.50">
    <property type="entry name" value="Putative cyclase"/>
    <property type="match status" value="1"/>
</dbReference>
<dbReference type="PANTHER" id="PTHR31118">
    <property type="entry name" value="CYCLASE-LIKE PROTEIN 2"/>
    <property type="match status" value="1"/>
</dbReference>
<dbReference type="EMBL" id="CZAL01000008">
    <property type="protein sequence ID" value="CUP29487.1"/>
    <property type="molecule type" value="Genomic_DNA"/>
</dbReference>
<evidence type="ECO:0000313" key="2">
    <source>
        <dbReference type="EMBL" id="CUP29487.1"/>
    </source>
</evidence>
<keyword evidence="2" id="KW-0378">Hydrolase</keyword>
<evidence type="ECO:0000313" key="4">
    <source>
        <dbReference type="Proteomes" id="UP000095706"/>
    </source>
</evidence>
<proteinExistence type="predicted"/>
<dbReference type="SUPFAM" id="SSF102198">
    <property type="entry name" value="Putative cyclase"/>
    <property type="match status" value="1"/>
</dbReference>
<dbReference type="PANTHER" id="PTHR31118:SF32">
    <property type="entry name" value="KYNURENINE FORMAMIDASE"/>
    <property type="match status" value="1"/>
</dbReference>
<dbReference type="STRING" id="1150298.ERS852406_00773"/>
<dbReference type="InterPro" id="IPR037175">
    <property type="entry name" value="KFase_sf"/>
</dbReference>
<dbReference type="EMBL" id="JAKNFS010000003">
    <property type="protein sequence ID" value="MCG4764499.1"/>
    <property type="molecule type" value="Genomic_DNA"/>
</dbReference>
<reference evidence="4 5" key="1">
    <citation type="submission" date="2015-09" db="EMBL/GenBank/DDBJ databases">
        <authorList>
            <consortium name="Pathogen Informatics"/>
        </authorList>
    </citation>
    <scope>NUCLEOTIDE SEQUENCE [LARGE SCALE GENOMIC DNA]</scope>
    <source>
        <strain evidence="1 4">2789STDY5608849</strain>
        <strain evidence="2 5">2789STDY5834885</strain>
    </source>
</reference>
<organism evidence="2 5">
    <name type="scientific">Fusicatenibacter saccharivorans</name>
    <dbReference type="NCBI Taxonomy" id="1150298"/>
    <lineage>
        <taxon>Bacteria</taxon>
        <taxon>Bacillati</taxon>
        <taxon>Bacillota</taxon>
        <taxon>Clostridia</taxon>
        <taxon>Lachnospirales</taxon>
        <taxon>Lachnospiraceae</taxon>
        <taxon>Fusicatenibacter</taxon>
    </lineage>
</organism>
<dbReference type="RefSeq" id="WP_022463293.1">
    <property type="nucleotide sequence ID" value="NZ_CABJFB010000001.1"/>
</dbReference>
<dbReference type="GO" id="GO:0019441">
    <property type="term" value="P:L-tryptophan catabolic process to kynurenine"/>
    <property type="evidence" value="ECO:0007669"/>
    <property type="project" value="InterPro"/>
</dbReference>
<dbReference type="OrthoDB" id="9796085at2"/>
<dbReference type="Proteomes" id="UP001199915">
    <property type="component" value="Unassembled WGS sequence"/>
</dbReference>
<dbReference type="EMBL" id="CYYV01000003">
    <property type="protein sequence ID" value="CUN83398.1"/>
    <property type="molecule type" value="Genomic_DNA"/>
</dbReference>
<dbReference type="EC" id="3.5.1.9" evidence="2"/>